<dbReference type="Proteomes" id="UP001321760">
    <property type="component" value="Unassembled WGS sequence"/>
</dbReference>
<evidence type="ECO:0000313" key="2">
    <source>
        <dbReference type="EMBL" id="KAK4448626.1"/>
    </source>
</evidence>
<evidence type="ECO:0000256" key="1">
    <source>
        <dbReference type="SAM" id="MobiDB-lite"/>
    </source>
</evidence>
<organism evidence="2 3">
    <name type="scientific">Podospora aff. communis PSN243</name>
    <dbReference type="NCBI Taxonomy" id="3040156"/>
    <lineage>
        <taxon>Eukaryota</taxon>
        <taxon>Fungi</taxon>
        <taxon>Dikarya</taxon>
        <taxon>Ascomycota</taxon>
        <taxon>Pezizomycotina</taxon>
        <taxon>Sordariomycetes</taxon>
        <taxon>Sordariomycetidae</taxon>
        <taxon>Sordariales</taxon>
        <taxon>Podosporaceae</taxon>
        <taxon>Podospora</taxon>
    </lineage>
</organism>
<name>A0AAV9GPP3_9PEZI</name>
<evidence type="ECO:0000313" key="3">
    <source>
        <dbReference type="Proteomes" id="UP001321760"/>
    </source>
</evidence>
<protein>
    <submittedName>
        <fullName evidence="2">Uncharacterized protein</fullName>
    </submittedName>
</protein>
<comment type="caution">
    <text evidence="2">The sequence shown here is derived from an EMBL/GenBank/DDBJ whole genome shotgun (WGS) entry which is preliminary data.</text>
</comment>
<dbReference type="EMBL" id="MU865942">
    <property type="protein sequence ID" value="KAK4448626.1"/>
    <property type="molecule type" value="Genomic_DNA"/>
</dbReference>
<feature type="compositionally biased region" description="Basic and acidic residues" evidence="1">
    <location>
        <begin position="8"/>
        <end position="18"/>
    </location>
</feature>
<sequence length="217" mass="24366">MNRTRPRGSHESRPRIPPETRGMWAEHPPSSEADRCAAAIGPCFVVQHCLRSASRSWEYHHEIDANAAVSRTDNFCICGSLPVELPNHTVSLPRQSWLCHEVISSSSQCPSRASRHGATIGHWATSCRPCRRFVLCAIHSTAVVMGSHNASPRQRRNLACHDTELAKKKREKCCLFRPLPYIVIPHSSAPFVAHKQPPCLPQLTIHYPEQRRIYTGA</sequence>
<reference evidence="2" key="2">
    <citation type="submission" date="2023-05" db="EMBL/GenBank/DDBJ databases">
        <authorList>
            <consortium name="Lawrence Berkeley National Laboratory"/>
            <person name="Steindorff A."/>
            <person name="Hensen N."/>
            <person name="Bonometti L."/>
            <person name="Westerberg I."/>
            <person name="Brannstrom I.O."/>
            <person name="Guillou S."/>
            <person name="Cros-Aarteil S."/>
            <person name="Calhoun S."/>
            <person name="Haridas S."/>
            <person name="Kuo A."/>
            <person name="Mondo S."/>
            <person name="Pangilinan J."/>
            <person name="Riley R."/>
            <person name="Labutti K."/>
            <person name="Andreopoulos B."/>
            <person name="Lipzen A."/>
            <person name="Chen C."/>
            <person name="Yanf M."/>
            <person name="Daum C."/>
            <person name="Ng V."/>
            <person name="Clum A."/>
            <person name="Ohm R."/>
            <person name="Martin F."/>
            <person name="Silar P."/>
            <person name="Natvig D."/>
            <person name="Lalanne C."/>
            <person name="Gautier V."/>
            <person name="Ament-Velasquez S.L."/>
            <person name="Kruys A."/>
            <person name="Hutchinson M.I."/>
            <person name="Powell A.J."/>
            <person name="Barry K."/>
            <person name="Miller A.N."/>
            <person name="Grigoriev I.V."/>
            <person name="Debuchy R."/>
            <person name="Gladieux P."/>
            <person name="Thoren M.H."/>
            <person name="Johannesson H."/>
        </authorList>
    </citation>
    <scope>NUCLEOTIDE SEQUENCE</scope>
    <source>
        <strain evidence="2">PSN243</strain>
    </source>
</reference>
<feature type="region of interest" description="Disordered" evidence="1">
    <location>
        <begin position="1"/>
        <end position="29"/>
    </location>
</feature>
<proteinExistence type="predicted"/>
<reference evidence="2" key="1">
    <citation type="journal article" date="2023" name="Mol. Phylogenet. Evol.">
        <title>Genome-scale phylogeny and comparative genomics of the fungal order Sordariales.</title>
        <authorList>
            <person name="Hensen N."/>
            <person name="Bonometti L."/>
            <person name="Westerberg I."/>
            <person name="Brannstrom I.O."/>
            <person name="Guillou S."/>
            <person name="Cros-Aarteil S."/>
            <person name="Calhoun S."/>
            <person name="Haridas S."/>
            <person name="Kuo A."/>
            <person name="Mondo S."/>
            <person name="Pangilinan J."/>
            <person name="Riley R."/>
            <person name="LaButti K."/>
            <person name="Andreopoulos B."/>
            <person name="Lipzen A."/>
            <person name="Chen C."/>
            <person name="Yan M."/>
            <person name="Daum C."/>
            <person name="Ng V."/>
            <person name="Clum A."/>
            <person name="Steindorff A."/>
            <person name="Ohm R.A."/>
            <person name="Martin F."/>
            <person name="Silar P."/>
            <person name="Natvig D.O."/>
            <person name="Lalanne C."/>
            <person name="Gautier V."/>
            <person name="Ament-Velasquez S.L."/>
            <person name="Kruys A."/>
            <person name="Hutchinson M.I."/>
            <person name="Powell A.J."/>
            <person name="Barry K."/>
            <person name="Miller A.N."/>
            <person name="Grigoriev I.V."/>
            <person name="Debuchy R."/>
            <person name="Gladieux P."/>
            <person name="Hiltunen Thoren M."/>
            <person name="Johannesson H."/>
        </authorList>
    </citation>
    <scope>NUCLEOTIDE SEQUENCE</scope>
    <source>
        <strain evidence="2">PSN243</strain>
    </source>
</reference>
<gene>
    <name evidence="2" type="ORF">QBC34DRAFT_111953</name>
</gene>
<keyword evidence="3" id="KW-1185">Reference proteome</keyword>
<dbReference type="AlphaFoldDB" id="A0AAV9GPP3"/>
<accession>A0AAV9GPP3</accession>